<proteinExistence type="predicted"/>
<evidence type="ECO:0008006" key="3">
    <source>
        <dbReference type="Google" id="ProtNLM"/>
    </source>
</evidence>
<gene>
    <name evidence="1" type="ORF">GFER_00925</name>
</gene>
<dbReference type="AlphaFoldDB" id="A0A0C2EFF6"/>
<dbReference type="SUPFAM" id="SSF81891">
    <property type="entry name" value="Poly A polymerase C-terminal region-like"/>
    <property type="match status" value="1"/>
</dbReference>
<accession>A0A0C2EFF6</accession>
<organism evidence="1 2">
    <name type="scientific">Geoalkalibacter ferrihydriticus DSM 17813</name>
    <dbReference type="NCBI Taxonomy" id="1121915"/>
    <lineage>
        <taxon>Bacteria</taxon>
        <taxon>Pseudomonadati</taxon>
        <taxon>Thermodesulfobacteriota</taxon>
        <taxon>Desulfuromonadia</taxon>
        <taxon>Desulfuromonadales</taxon>
        <taxon>Geoalkalibacteraceae</taxon>
        <taxon>Geoalkalibacter</taxon>
    </lineage>
</organism>
<dbReference type="Proteomes" id="UP000035068">
    <property type="component" value="Unassembled WGS sequence"/>
</dbReference>
<comment type="caution">
    <text evidence="1">The sequence shown here is derived from an EMBL/GenBank/DDBJ whole genome shotgun (WGS) entry which is preliminary data.</text>
</comment>
<evidence type="ECO:0000313" key="2">
    <source>
        <dbReference type="Proteomes" id="UP000035068"/>
    </source>
</evidence>
<dbReference type="EMBL" id="JWJD01000001">
    <property type="protein sequence ID" value="KIH77348.1"/>
    <property type="molecule type" value="Genomic_DNA"/>
</dbReference>
<name>A0A0C2EFF6_9BACT</name>
<protein>
    <recommendedName>
        <fullName evidence="3">CCA-adding enzyme C-terminal domain-containing protein</fullName>
    </recommendedName>
</protein>
<evidence type="ECO:0000313" key="1">
    <source>
        <dbReference type="EMBL" id="KIH77348.1"/>
    </source>
</evidence>
<keyword evidence="2" id="KW-1185">Reference proteome</keyword>
<reference evidence="1 2" key="1">
    <citation type="submission" date="2014-12" db="EMBL/GenBank/DDBJ databases">
        <title>Genomes of Geoalkalibacter ferrihydriticus and Geoalkalibacter subterraneus, two haloalkaliphilic metal-reducing members of the Geobacteraceae.</title>
        <authorList>
            <person name="Badalamenti J.P."/>
            <person name="Torres C.I."/>
            <person name="Krajmalnik-Brown R."/>
            <person name="Bond D.R."/>
        </authorList>
    </citation>
    <scope>NUCLEOTIDE SEQUENCE [LARGE SCALE GENOMIC DNA]</scope>
    <source>
        <strain evidence="1 2">DSM 17813</strain>
    </source>
</reference>
<sequence length="179" mass="19298">MQDCLADGVEAGLTRAGLLRLGAFLRAYPIALGLIGLGQRLALARVTTNRLQALALLRPSQISPLPGNNNPSQRQLALWAARLGRDPLDALVFLACQVDATAQLKKLIPHVARAWQSLNLDGRVPPLLGGDWVRRELHVSNGRTVGKLLDALTEAELNGSVTSPESAQEFLKSLSQKED</sequence>